<dbReference type="InterPro" id="IPR051258">
    <property type="entry name" value="Diverse_Substrate_Transporter"/>
</dbReference>
<keyword evidence="2" id="KW-1003">Cell membrane</keyword>
<dbReference type="GO" id="GO:0005886">
    <property type="term" value="C:plasma membrane"/>
    <property type="evidence" value="ECO:0007669"/>
    <property type="project" value="UniProtKB-SubCell"/>
</dbReference>
<feature type="transmembrane region" description="Helical" evidence="6">
    <location>
        <begin position="103"/>
        <end position="124"/>
    </location>
</feature>
<evidence type="ECO:0000313" key="8">
    <source>
        <dbReference type="EMBL" id="KAB1851353.1"/>
    </source>
</evidence>
<feature type="transmembrane region" description="Helical" evidence="6">
    <location>
        <begin position="160"/>
        <end position="180"/>
    </location>
</feature>
<evidence type="ECO:0000256" key="2">
    <source>
        <dbReference type="ARBA" id="ARBA00022475"/>
    </source>
</evidence>
<dbReference type="Pfam" id="PF00892">
    <property type="entry name" value="EamA"/>
    <property type="match status" value="2"/>
</dbReference>
<dbReference type="EMBL" id="VXLD01000022">
    <property type="protein sequence ID" value="KAB1851353.1"/>
    <property type="molecule type" value="Genomic_DNA"/>
</dbReference>
<feature type="domain" description="EamA" evidence="7">
    <location>
        <begin position="162"/>
        <end position="292"/>
    </location>
</feature>
<dbReference type="InterPro" id="IPR037185">
    <property type="entry name" value="EmrE-like"/>
</dbReference>
<evidence type="ECO:0000256" key="5">
    <source>
        <dbReference type="ARBA" id="ARBA00023136"/>
    </source>
</evidence>
<feature type="transmembrane region" description="Helical" evidence="6">
    <location>
        <begin position="254"/>
        <end position="271"/>
    </location>
</feature>
<dbReference type="InterPro" id="IPR000620">
    <property type="entry name" value="EamA_dom"/>
</dbReference>
<dbReference type="PANTHER" id="PTHR42920:SF11">
    <property type="entry name" value="INNER MEMBRANE PROTEIN YTFF"/>
    <property type="match status" value="1"/>
</dbReference>
<evidence type="ECO:0000313" key="9">
    <source>
        <dbReference type="Proteomes" id="UP000325788"/>
    </source>
</evidence>
<feature type="transmembrane region" description="Helical" evidence="6">
    <location>
        <begin position="46"/>
        <end position="65"/>
    </location>
</feature>
<evidence type="ECO:0000259" key="7">
    <source>
        <dbReference type="Pfam" id="PF00892"/>
    </source>
</evidence>
<sequence>MSGEMQQNKWVKLAVMLPLIAVFIWSLNIAVTRYVADYISPVSISFYRWLVAFIVLTPVMLPKVWQQRQLVALHWRQFAILSAFGMLLYQGLAYSAAHYTTATNMGIINAFIPIFTIFVSIIILKEVPNRFAVMGSLVSFLGLLYVIAQGQLQALLHLGGHWGDLLMIIAVFFYAFYGVFLKKWQLKVPLMISLYVQIGFSLIYHLPFVLWLGIDRLDMQNTASVLYAGLFASLIAPWVWMLAVERLGPNRTSIFMNLMPIFTAILAYFWLHEAWTMHHTIGGIIIITGIVMAQIKARQVQSETIESTSMINK</sequence>
<name>A0A5N4W6V0_9GAMM</name>
<reference evidence="8 9" key="1">
    <citation type="submission" date="2019-09" db="EMBL/GenBank/DDBJ databases">
        <title>Draft genome sequence of Acinetobacter tandoii W4-4-4 isolated from environmental water sample.</title>
        <authorList>
            <person name="Wee S.K."/>
            <person name="Yan B."/>
            <person name="Mustaffa S.B."/>
            <person name="Yap E.P.H."/>
        </authorList>
    </citation>
    <scope>NUCLEOTIDE SEQUENCE [LARGE SCALE GENOMIC DNA]</scope>
    <source>
        <strain evidence="8 9">W4-4-4</strain>
    </source>
</reference>
<evidence type="ECO:0000256" key="3">
    <source>
        <dbReference type="ARBA" id="ARBA00022692"/>
    </source>
</evidence>
<feature type="transmembrane region" description="Helical" evidence="6">
    <location>
        <begin position="77"/>
        <end position="97"/>
    </location>
</feature>
<dbReference type="PANTHER" id="PTHR42920">
    <property type="entry name" value="OS03G0707200 PROTEIN-RELATED"/>
    <property type="match status" value="1"/>
</dbReference>
<comment type="subcellular location">
    <subcellularLocation>
        <location evidence="1">Cell membrane</location>
        <topology evidence="1">Multi-pass membrane protein</topology>
    </subcellularLocation>
</comment>
<accession>A0A5N4W6V0</accession>
<proteinExistence type="predicted"/>
<evidence type="ECO:0000256" key="1">
    <source>
        <dbReference type="ARBA" id="ARBA00004651"/>
    </source>
</evidence>
<keyword evidence="4 6" id="KW-1133">Transmembrane helix</keyword>
<feature type="transmembrane region" description="Helical" evidence="6">
    <location>
        <begin position="12"/>
        <end position="34"/>
    </location>
</feature>
<feature type="transmembrane region" description="Helical" evidence="6">
    <location>
        <begin position="224"/>
        <end position="242"/>
    </location>
</feature>
<protein>
    <submittedName>
        <fullName evidence="8">DMT family transporter</fullName>
    </submittedName>
</protein>
<feature type="transmembrane region" description="Helical" evidence="6">
    <location>
        <begin position="192"/>
        <end position="212"/>
    </location>
</feature>
<dbReference type="Proteomes" id="UP000325788">
    <property type="component" value="Unassembled WGS sequence"/>
</dbReference>
<feature type="domain" description="EamA" evidence="7">
    <location>
        <begin position="14"/>
        <end position="147"/>
    </location>
</feature>
<keyword evidence="5 6" id="KW-0472">Membrane</keyword>
<evidence type="ECO:0000256" key="6">
    <source>
        <dbReference type="SAM" id="Phobius"/>
    </source>
</evidence>
<gene>
    <name evidence="8" type="ORF">F4W09_16660</name>
</gene>
<comment type="caution">
    <text evidence="8">The sequence shown here is derived from an EMBL/GenBank/DDBJ whole genome shotgun (WGS) entry which is preliminary data.</text>
</comment>
<dbReference type="SUPFAM" id="SSF103481">
    <property type="entry name" value="Multidrug resistance efflux transporter EmrE"/>
    <property type="match status" value="2"/>
</dbReference>
<feature type="transmembrane region" description="Helical" evidence="6">
    <location>
        <begin position="131"/>
        <end position="148"/>
    </location>
</feature>
<keyword evidence="3 6" id="KW-0812">Transmembrane</keyword>
<evidence type="ECO:0000256" key="4">
    <source>
        <dbReference type="ARBA" id="ARBA00022989"/>
    </source>
</evidence>
<dbReference type="AlphaFoldDB" id="A0A5N4W6V0"/>
<feature type="transmembrane region" description="Helical" evidence="6">
    <location>
        <begin position="277"/>
        <end position="295"/>
    </location>
</feature>
<organism evidence="8 9">
    <name type="scientific">Acinetobacter tandoii</name>
    <dbReference type="NCBI Taxonomy" id="202954"/>
    <lineage>
        <taxon>Bacteria</taxon>
        <taxon>Pseudomonadati</taxon>
        <taxon>Pseudomonadota</taxon>
        <taxon>Gammaproteobacteria</taxon>
        <taxon>Moraxellales</taxon>
        <taxon>Moraxellaceae</taxon>
        <taxon>Acinetobacter</taxon>
    </lineage>
</organism>